<accession>A0A177T503</accession>
<protein>
    <submittedName>
        <fullName evidence="2">Uncharacterized protein</fullName>
    </submittedName>
</protein>
<sequence length="287" mass="29105">MSARSSSPLSSPPRPRARRAPVVSDSDTDNDGYPVDQAPEDNPDPEENVGGDPEPVEADDVGVEALSTDGEDNGEDLVGFVLPPGAELEDGATTSTGEETAVSTQETVSSVGGGDHQALEDDPDGDYLPPGVVAAVLAIDDDDGYDADGSSDVAASAYGDDGHGPDEDGDDAPGGAIAAGDVEEGFDDAFAAAAAAAAAFLDAFGAGTADEGDEYAEEYAAYDDTFNAIQEAGHIDPPRSPTPIIPPSEGDSDSDFTIVGVKRVACFKVGTISDSGAAYPLFKKCKP</sequence>
<feature type="compositionally biased region" description="Low complexity" evidence="1">
    <location>
        <begin position="147"/>
        <end position="159"/>
    </location>
</feature>
<organism evidence="2 3">
    <name type="scientific">Tilletia indica</name>
    <dbReference type="NCBI Taxonomy" id="43049"/>
    <lineage>
        <taxon>Eukaryota</taxon>
        <taxon>Fungi</taxon>
        <taxon>Dikarya</taxon>
        <taxon>Basidiomycota</taxon>
        <taxon>Ustilaginomycotina</taxon>
        <taxon>Exobasidiomycetes</taxon>
        <taxon>Tilletiales</taxon>
        <taxon>Tilletiaceae</taxon>
        <taxon>Tilletia</taxon>
    </lineage>
</organism>
<feature type="region of interest" description="Disordered" evidence="1">
    <location>
        <begin position="1"/>
        <end position="130"/>
    </location>
</feature>
<dbReference type="Proteomes" id="UP000077521">
    <property type="component" value="Unassembled WGS sequence"/>
</dbReference>
<dbReference type="EMBL" id="LWDF02001133">
    <property type="protein sequence ID" value="KAE8240215.1"/>
    <property type="molecule type" value="Genomic_DNA"/>
</dbReference>
<evidence type="ECO:0000313" key="3">
    <source>
        <dbReference type="Proteomes" id="UP000077521"/>
    </source>
</evidence>
<comment type="caution">
    <text evidence="2">The sequence shown here is derived from an EMBL/GenBank/DDBJ whole genome shotgun (WGS) entry which is preliminary data.</text>
</comment>
<name>A0A177T503_9BASI</name>
<evidence type="ECO:0000256" key="1">
    <source>
        <dbReference type="SAM" id="MobiDB-lite"/>
    </source>
</evidence>
<feature type="region of interest" description="Disordered" evidence="1">
    <location>
        <begin position="232"/>
        <end position="253"/>
    </location>
</feature>
<feature type="compositionally biased region" description="Polar residues" evidence="1">
    <location>
        <begin position="92"/>
        <end position="110"/>
    </location>
</feature>
<keyword evidence="3" id="KW-1185">Reference proteome</keyword>
<reference evidence="2" key="1">
    <citation type="submission" date="2016-04" db="EMBL/GenBank/DDBJ databases">
        <authorList>
            <person name="Nguyen H.D."/>
            <person name="Samba Siva P."/>
            <person name="Cullis J."/>
            <person name="Levesque C.A."/>
            <person name="Hambleton S."/>
        </authorList>
    </citation>
    <scope>NUCLEOTIDE SEQUENCE</scope>
    <source>
        <strain evidence="2">DAOMC 236416</strain>
    </source>
</reference>
<feature type="compositionally biased region" description="Acidic residues" evidence="1">
    <location>
        <begin position="38"/>
        <end position="62"/>
    </location>
</feature>
<gene>
    <name evidence="2" type="ORF">A4X13_0g7899</name>
</gene>
<feature type="region of interest" description="Disordered" evidence="1">
    <location>
        <begin position="142"/>
        <end position="179"/>
    </location>
</feature>
<evidence type="ECO:0000313" key="2">
    <source>
        <dbReference type="EMBL" id="KAE8240215.1"/>
    </source>
</evidence>
<dbReference type="AlphaFoldDB" id="A0A177T503"/>
<reference evidence="2" key="2">
    <citation type="journal article" date="2019" name="IMA Fungus">
        <title>Genome sequencing and comparison of five Tilletia species to identify candidate genes for the detection of regulated species infecting wheat.</title>
        <authorList>
            <person name="Nguyen H.D.T."/>
            <person name="Sultana T."/>
            <person name="Kesanakurti P."/>
            <person name="Hambleton S."/>
        </authorList>
    </citation>
    <scope>NUCLEOTIDE SEQUENCE</scope>
    <source>
        <strain evidence="2">DAOMC 236416</strain>
    </source>
</reference>
<proteinExistence type="predicted"/>